<dbReference type="EMBL" id="VSSQ01064452">
    <property type="protein sequence ID" value="MPN17347.1"/>
    <property type="molecule type" value="Genomic_DNA"/>
</dbReference>
<accession>A0A645FSD4</accession>
<proteinExistence type="predicted"/>
<name>A0A645FSD4_9ZZZZ</name>
<gene>
    <name evidence="1" type="ORF">SDC9_164700</name>
</gene>
<reference evidence="1" key="1">
    <citation type="submission" date="2019-08" db="EMBL/GenBank/DDBJ databases">
        <authorList>
            <person name="Kucharzyk K."/>
            <person name="Murdoch R.W."/>
            <person name="Higgins S."/>
            <person name="Loffler F."/>
        </authorList>
    </citation>
    <scope>NUCLEOTIDE SEQUENCE</scope>
</reference>
<sequence>MDEHQAELGIGLQRALPDQRQRLFGQARQIVDHHDDPGREQAAADQIGETSIGQFGSVDLGQFGIGMLAASLGDACGDGPFREQGLSALDEQGAAENRRLCHRSIVPSGAVDCHPHLTRTQETQLKASRSEPRA</sequence>
<evidence type="ECO:0000313" key="1">
    <source>
        <dbReference type="EMBL" id="MPN17347.1"/>
    </source>
</evidence>
<protein>
    <submittedName>
        <fullName evidence="1">Uncharacterized protein</fullName>
    </submittedName>
</protein>
<dbReference type="AlphaFoldDB" id="A0A645FSD4"/>
<organism evidence="1">
    <name type="scientific">bioreactor metagenome</name>
    <dbReference type="NCBI Taxonomy" id="1076179"/>
    <lineage>
        <taxon>unclassified sequences</taxon>
        <taxon>metagenomes</taxon>
        <taxon>ecological metagenomes</taxon>
    </lineage>
</organism>
<comment type="caution">
    <text evidence="1">The sequence shown here is derived from an EMBL/GenBank/DDBJ whole genome shotgun (WGS) entry which is preliminary data.</text>
</comment>